<name>A0A6A5R167_AMPQU</name>
<dbReference type="AlphaFoldDB" id="A0A6A5R167"/>
<evidence type="ECO:0000313" key="2">
    <source>
        <dbReference type="EMBL" id="KAF1920714.1"/>
    </source>
</evidence>
<dbReference type="Proteomes" id="UP000800096">
    <property type="component" value="Unassembled WGS sequence"/>
</dbReference>
<dbReference type="Pfam" id="PF11595">
    <property type="entry name" value="DUF3245"/>
    <property type="match status" value="1"/>
</dbReference>
<feature type="non-terminal residue" evidence="2">
    <location>
        <position position="221"/>
    </location>
</feature>
<feature type="compositionally biased region" description="Basic residues" evidence="1">
    <location>
        <begin position="93"/>
        <end position="103"/>
    </location>
</feature>
<feature type="region of interest" description="Disordered" evidence="1">
    <location>
        <begin position="91"/>
        <end position="221"/>
    </location>
</feature>
<feature type="compositionally biased region" description="Basic and acidic residues" evidence="1">
    <location>
        <begin position="151"/>
        <end position="163"/>
    </location>
</feature>
<dbReference type="InterPro" id="IPR021641">
    <property type="entry name" value="DUF3245"/>
</dbReference>
<keyword evidence="3" id="KW-1185">Reference proteome</keyword>
<gene>
    <name evidence="2" type="ORF">BDU57DRAFT_431377</name>
</gene>
<reference evidence="2" key="1">
    <citation type="journal article" date="2020" name="Stud. Mycol.">
        <title>101 Dothideomycetes genomes: a test case for predicting lifestyles and emergence of pathogens.</title>
        <authorList>
            <person name="Haridas S."/>
            <person name="Albert R."/>
            <person name="Binder M."/>
            <person name="Bloem J."/>
            <person name="Labutti K."/>
            <person name="Salamov A."/>
            <person name="Andreopoulos B."/>
            <person name="Baker S."/>
            <person name="Barry K."/>
            <person name="Bills G."/>
            <person name="Bluhm B."/>
            <person name="Cannon C."/>
            <person name="Castanera R."/>
            <person name="Culley D."/>
            <person name="Daum C."/>
            <person name="Ezra D."/>
            <person name="Gonzalez J."/>
            <person name="Henrissat B."/>
            <person name="Kuo A."/>
            <person name="Liang C."/>
            <person name="Lipzen A."/>
            <person name="Lutzoni F."/>
            <person name="Magnuson J."/>
            <person name="Mondo S."/>
            <person name="Nolan M."/>
            <person name="Ohm R."/>
            <person name="Pangilinan J."/>
            <person name="Park H.-J."/>
            <person name="Ramirez L."/>
            <person name="Alfaro M."/>
            <person name="Sun H."/>
            <person name="Tritt A."/>
            <person name="Yoshinaga Y."/>
            <person name="Zwiers L.-H."/>
            <person name="Turgeon B."/>
            <person name="Goodwin S."/>
            <person name="Spatafora J."/>
            <person name="Crous P."/>
            <person name="Grigoriev I."/>
        </authorList>
    </citation>
    <scope>NUCLEOTIDE SEQUENCE</scope>
    <source>
        <strain evidence="2">HMLAC05119</strain>
    </source>
</reference>
<feature type="region of interest" description="Disordered" evidence="1">
    <location>
        <begin position="30"/>
        <end position="55"/>
    </location>
</feature>
<protein>
    <submittedName>
        <fullName evidence="2">Uncharacterized protein</fullName>
    </submittedName>
</protein>
<evidence type="ECO:0000313" key="3">
    <source>
        <dbReference type="Proteomes" id="UP000800096"/>
    </source>
</evidence>
<evidence type="ECO:0000256" key="1">
    <source>
        <dbReference type="SAM" id="MobiDB-lite"/>
    </source>
</evidence>
<accession>A0A6A5R167</accession>
<feature type="compositionally biased region" description="Polar residues" evidence="1">
    <location>
        <begin position="30"/>
        <end position="45"/>
    </location>
</feature>
<proteinExistence type="predicted"/>
<feature type="compositionally biased region" description="Basic and acidic residues" evidence="1">
    <location>
        <begin position="121"/>
        <end position="130"/>
    </location>
</feature>
<organism evidence="2 3">
    <name type="scientific">Ampelomyces quisqualis</name>
    <name type="common">Powdery mildew agent</name>
    <dbReference type="NCBI Taxonomy" id="50730"/>
    <lineage>
        <taxon>Eukaryota</taxon>
        <taxon>Fungi</taxon>
        <taxon>Dikarya</taxon>
        <taxon>Ascomycota</taxon>
        <taxon>Pezizomycotina</taxon>
        <taxon>Dothideomycetes</taxon>
        <taxon>Pleosporomycetidae</taxon>
        <taxon>Pleosporales</taxon>
        <taxon>Pleosporineae</taxon>
        <taxon>Phaeosphaeriaceae</taxon>
        <taxon>Ampelomyces</taxon>
    </lineage>
</organism>
<dbReference type="EMBL" id="ML979132">
    <property type="protein sequence ID" value="KAF1920714.1"/>
    <property type="molecule type" value="Genomic_DNA"/>
</dbReference>
<dbReference type="OrthoDB" id="3438340at2759"/>
<sequence length="221" mass="24374">MSKRNSDGDVLANRLSLGLAANQRLLASWMGTSTDQQTTNHTSNTQDEDAELKQLLHPHRLGVGATLPQDVADASLTKPSLTSSDKLLEQLMGKKKAKAHLAAKQHAERLGAQPQPRHGRREAVKEKKESDDEGEGRAATFQSKRRKLVKSRPEPMSDDDRAAGQEPAVPITEEPALDDLEHDEAPAPPKPNSMPSRERTKPTSYLDELLAERSKKKRNKS</sequence>